<sequence>MSDSNDSDYESADFYTVMLPYPIRGDVSPDRALAMQELAVRQRPLLAHPQNSGEGANVLQDHHRDVGVVSHDSMRLNRERAALRRAQRIEDSNAITARLGLGELERHLVNTDFVDDYPRNSVPRRNARGWRYRLRSFLSRMRSRARSVFRS</sequence>
<name>A0AAV4USZ3_9ARAC</name>
<reference evidence="1 2" key="1">
    <citation type="submission" date="2021-06" db="EMBL/GenBank/DDBJ databases">
        <title>Caerostris darwini draft genome.</title>
        <authorList>
            <person name="Kono N."/>
            <person name="Arakawa K."/>
        </authorList>
    </citation>
    <scope>NUCLEOTIDE SEQUENCE [LARGE SCALE GENOMIC DNA]</scope>
</reference>
<comment type="caution">
    <text evidence="1">The sequence shown here is derived from an EMBL/GenBank/DDBJ whole genome shotgun (WGS) entry which is preliminary data.</text>
</comment>
<dbReference type="EMBL" id="BPLQ01011863">
    <property type="protein sequence ID" value="GIY60843.1"/>
    <property type="molecule type" value="Genomic_DNA"/>
</dbReference>
<evidence type="ECO:0000313" key="1">
    <source>
        <dbReference type="EMBL" id="GIY60843.1"/>
    </source>
</evidence>
<evidence type="ECO:0000313" key="2">
    <source>
        <dbReference type="Proteomes" id="UP001054837"/>
    </source>
</evidence>
<dbReference type="AlphaFoldDB" id="A0AAV4USZ3"/>
<organism evidence="1 2">
    <name type="scientific">Caerostris darwini</name>
    <dbReference type="NCBI Taxonomy" id="1538125"/>
    <lineage>
        <taxon>Eukaryota</taxon>
        <taxon>Metazoa</taxon>
        <taxon>Ecdysozoa</taxon>
        <taxon>Arthropoda</taxon>
        <taxon>Chelicerata</taxon>
        <taxon>Arachnida</taxon>
        <taxon>Araneae</taxon>
        <taxon>Araneomorphae</taxon>
        <taxon>Entelegynae</taxon>
        <taxon>Araneoidea</taxon>
        <taxon>Araneidae</taxon>
        <taxon>Caerostris</taxon>
    </lineage>
</organism>
<accession>A0AAV4USZ3</accession>
<keyword evidence="2" id="KW-1185">Reference proteome</keyword>
<gene>
    <name evidence="1" type="ORF">CDAR_194041</name>
</gene>
<dbReference type="Proteomes" id="UP001054837">
    <property type="component" value="Unassembled WGS sequence"/>
</dbReference>
<proteinExistence type="predicted"/>
<protein>
    <submittedName>
        <fullName evidence="1">Uncharacterized protein</fullName>
    </submittedName>
</protein>